<dbReference type="InterPro" id="IPR025966">
    <property type="entry name" value="OppC_N"/>
</dbReference>
<evidence type="ECO:0000313" key="10">
    <source>
        <dbReference type="EMBL" id="HIZ25178.1"/>
    </source>
</evidence>
<dbReference type="Pfam" id="PF12911">
    <property type="entry name" value="OppC_N"/>
    <property type="match status" value="1"/>
</dbReference>
<feature type="domain" description="ABC transmembrane type-1" evidence="9">
    <location>
        <begin position="174"/>
        <end position="369"/>
    </location>
</feature>
<accession>A0A9D2DY32</accession>
<gene>
    <name evidence="10" type="ORF">H9812_06915</name>
</gene>
<feature type="transmembrane region" description="Helical" evidence="7">
    <location>
        <begin position="350"/>
        <end position="372"/>
    </location>
</feature>
<dbReference type="AlphaFoldDB" id="A0A9D2DY32"/>
<dbReference type="SUPFAM" id="SSF161098">
    <property type="entry name" value="MetI-like"/>
    <property type="match status" value="1"/>
</dbReference>
<dbReference type="EMBL" id="DXBS01000129">
    <property type="protein sequence ID" value="HIZ25178.1"/>
    <property type="molecule type" value="Genomic_DNA"/>
</dbReference>
<protein>
    <submittedName>
        <fullName evidence="10">ABC transporter permease</fullName>
    </submittedName>
</protein>
<reference evidence="10" key="1">
    <citation type="journal article" date="2021" name="PeerJ">
        <title>Extensive microbial diversity within the chicken gut microbiome revealed by metagenomics and culture.</title>
        <authorList>
            <person name="Gilroy R."/>
            <person name="Ravi A."/>
            <person name="Getino M."/>
            <person name="Pursley I."/>
            <person name="Horton D.L."/>
            <person name="Alikhan N.F."/>
            <person name="Baker D."/>
            <person name="Gharbi K."/>
            <person name="Hall N."/>
            <person name="Watson M."/>
            <person name="Adriaenssens E.M."/>
            <person name="Foster-Nyarko E."/>
            <person name="Jarju S."/>
            <person name="Secka A."/>
            <person name="Antonio M."/>
            <person name="Oren A."/>
            <person name="Chaudhuri R.R."/>
            <person name="La Ragione R."/>
            <person name="Hildebrand F."/>
            <person name="Pallen M.J."/>
        </authorList>
    </citation>
    <scope>NUCLEOTIDE SEQUENCE</scope>
    <source>
        <strain evidence="10">CHK33-5263</strain>
    </source>
</reference>
<dbReference type="Proteomes" id="UP000824044">
    <property type="component" value="Unassembled WGS sequence"/>
</dbReference>
<dbReference type="GO" id="GO:0055085">
    <property type="term" value="P:transmembrane transport"/>
    <property type="evidence" value="ECO:0007669"/>
    <property type="project" value="InterPro"/>
</dbReference>
<evidence type="ECO:0000256" key="2">
    <source>
        <dbReference type="ARBA" id="ARBA00022448"/>
    </source>
</evidence>
<feature type="transmembrane region" description="Helical" evidence="7">
    <location>
        <begin position="174"/>
        <end position="198"/>
    </location>
</feature>
<dbReference type="InterPro" id="IPR035906">
    <property type="entry name" value="MetI-like_sf"/>
</dbReference>
<dbReference type="PANTHER" id="PTHR43386:SF1">
    <property type="entry name" value="D,D-DIPEPTIDE TRANSPORT SYSTEM PERMEASE PROTEIN DDPC-RELATED"/>
    <property type="match status" value="1"/>
</dbReference>
<dbReference type="CDD" id="cd06261">
    <property type="entry name" value="TM_PBP2"/>
    <property type="match status" value="1"/>
</dbReference>
<proteinExistence type="inferred from homology"/>
<dbReference type="PANTHER" id="PTHR43386">
    <property type="entry name" value="OLIGOPEPTIDE TRANSPORT SYSTEM PERMEASE PROTEIN APPC"/>
    <property type="match status" value="1"/>
</dbReference>
<comment type="caution">
    <text evidence="10">The sequence shown here is derived from an EMBL/GenBank/DDBJ whole genome shotgun (WGS) entry which is preliminary data.</text>
</comment>
<keyword evidence="4 7" id="KW-0812">Transmembrane</keyword>
<dbReference type="Pfam" id="PF00528">
    <property type="entry name" value="BPD_transp_1"/>
    <property type="match status" value="1"/>
</dbReference>
<evidence type="ECO:0000256" key="7">
    <source>
        <dbReference type="RuleBase" id="RU363032"/>
    </source>
</evidence>
<evidence type="ECO:0000259" key="9">
    <source>
        <dbReference type="PROSITE" id="PS50928"/>
    </source>
</evidence>
<keyword evidence="5 7" id="KW-1133">Transmembrane helix</keyword>
<comment type="subcellular location">
    <subcellularLocation>
        <location evidence="1 7">Cell membrane</location>
        <topology evidence="1 7">Multi-pass membrane protein</topology>
    </subcellularLocation>
</comment>
<comment type="similarity">
    <text evidence="7">Belongs to the binding-protein-dependent transport system permease family.</text>
</comment>
<keyword evidence="3" id="KW-1003">Cell membrane</keyword>
<feature type="region of interest" description="Disordered" evidence="8">
    <location>
        <begin position="1"/>
        <end position="39"/>
    </location>
</feature>
<feature type="transmembrane region" description="Helical" evidence="7">
    <location>
        <begin position="64"/>
        <end position="85"/>
    </location>
</feature>
<name>A0A9D2DY32_9FIRM</name>
<evidence type="ECO:0000256" key="3">
    <source>
        <dbReference type="ARBA" id="ARBA00022475"/>
    </source>
</evidence>
<evidence type="ECO:0000256" key="8">
    <source>
        <dbReference type="SAM" id="MobiDB-lite"/>
    </source>
</evidence>
<keyword evidence="2 7" id="KW-0813">Transport</keyword>
<evidence type="ECO:0000256" key="4">
    <source>
        <dbReference type="ARBA" id="ARBA00022692"/>
    </source>
</evidence>
<dbReference type="InterPro" id="IPR000515">
    <property type="entry name" value="MetI-like"/>
</dbReference>
<feature type="transmembrane region" description="Helical" evidence="7">
    <location>
        <begin position="205"/>
        <end position="228"/>
    </location>
</feature>
<dbReference type="Gene3D" id="1.10.3720.10">
    <property type="entry name" value="MetI-like"/>
    <property type="match status" value="1"/>
</dbReference>
<dbReference type="PROSITE" id="PS50928">
    <property type="entry name" value="ABC_TM1"/>
    <property type="match status" value="1"/>
</dbReference>
<sequence length="382" mass="42355">MEEEIKAGEIGTEVPAIPDDVPRPLPEQESPHEPEEEEIHSLADSVRSLTPMQLVIKRFFRSKLSIVGLCIIIFLFAFSWIGPLFSPYDEGTVDRETDRLQVTVSEIVVTVTDENGNAVLDDNGEEMTYSVYRVQRAEMDIDRYAAASPEHWFGTDNSGYDVLTRLMYGGRVSLSLSLIVVIMETVLGIVFGGLAGYFGKWVDTLVMRVVDVFSCIPSLPLMLIIGSVLDGMGVDPNNRIYFMMLFLTLFGWTGIARIVRGQILTLREQEFMVSATARGLSTPRKIFRHLVPNVMPQLIVSMTLGLGSVILTEASLSYLGLGVPVTSASWGNMIQLVNNNPNILQNYLNLWVPPGICIVLAVLGFNFIGDGLRDAFDPKSKR</sequence>
<dbReference type="InterPro" id="IPR050366">
    <property type="entry name" value="BP-dependent_transpt_permease"/>
</dbReference>
<feature type="transmembrane region" description="Helical" evidence="7">
    <location>
        <begin position="240"/>
        <end position="259"/>
    </location>
</feature>
<reference evidence="10" key="2">
    <citation type="submission" date="2021-04" db="EMBL/GenBank/DDBJ databases">
        <authorList>
            <person name="Gilroy R."/>
        </authorList>
    </citation>
    <scope>NUCLEOTIDE SEQUENCE</scope>
    <source>
        <strain evidence="10">CHK33-5263</strain>
    </source>
</reference>
<organism evidence="10 11">
    <name type="scientific">Candidatus Gallimonas intestinigallinarum</name>
    <dbReference type="NCBI Taxonomy" id="2838604"/>
    <lineage>
        <taxon>Bacteria</taxon>
        <taxon>Bacillati</taxon>
        <taxon>Bacillota</taxon>
        <taxon>Clostridia</taxon>
        <taxon>Candidatus Gallimonas</taxon>
    </lineage>
</organism>
<dbReference type="GO" id="GO:0005886">
    <property type="term" value="C:plasma membrane"/>
    <property type="evidence" value="ECO:0007669"/>
    <property type="project" value="UniProtKB-SubCell"/>
</dbReference>
<evidence type="ECO:0000256" key="6">
    <source>
        <dbReference type="ARBA" id="ARBA00023136"/>
    </source>
</evidence>
<keyword evidence="6 7" id="KW-0472">Membrane</keyword>
<feature type="transmembrane region" description="Helical" evidence="7">
    <location>
        <begin position="290"/>
        <end position="311"/>
    </location>
</feature>
<evidence type="ECO:0000256" key="5">
    <source>
        <dbReference type="ARBA" id="ARBA00022989"/>
    </source>
</evidence>
<evidence type="ECO:0000256" key="1">
    <source>
        <dbReference type="ARBA" id="ARBA00004651"/>
    </source>
</evidence>
<evidence type="ECO:0000313" key="11">
    <source>
        <dbReference type="Proteomes" id="UP000824044"/>
    </source>
</evidence>